<dbReference type="Proteomes" id="UP000289738">
    <property type="component" value="Chromosome A10"/>
</dbReference>
<reference evidence="1 2" key="1">
    <citation type="submission" date="2019-01" db="EMBL/GenBank/DDBJ databases">
        <title>Sequencing of cultivated peanut Arachis hypogaea provides insights into genome evolution and oil improvement.</title>
        <authorList>
            <person name="Chen X."/>
        </authorList>
    </citation>
    <scope>NUCLEOTIDE SEQUENCE [LARGE SCALE GENOMIC DNA]</scope>
    <source>
        <strain evidence="2">cv. Fuhuasheng</strain>
        <tissue evidence="1">Leaves</tissue>
    </source>
</reference>
<sequence>MSVVDMVTLTELHHLDFIDIFLDSYFVYKIEVMACDRMGCITLLMWDRKTVQLCGRQVDHIKDETFDGDGYPPTLKTIMDKKLLFKVNVKSSNIRQYDQVYTIMKICDDEEILEMNRPQGST</sequence>
<dbReference type="AlphaFoldDB" id="A0A445B8G5"/>
<evidence type="ECO:0008006" key="3">
    <source>
        <dbReference type="Google" id="ProtNLM"/>
    </source>
</evidence>
<evidence type="ECO:0000313" key="2">
    <source>
        <dbReference type="Proteomes" id="UP000289738"/>
    </source>
</evidence>
<evidence type="ECO:0000313" key="1">
    <source>
        <dbReference type="EMBL" id="RYR34961.1"/>
    </source>
</evidence>
<dbReference type="Gene3D" id="2.40.50.140">
    <property type="entry name" value="Nucleic acid-binding proteins"/>
    <property type="match status" value="1"/>
</dbReference>
<comment type="caution">
    <text evidence="1">The sequence shown here is derived from an EMBL/GenBank/DDBJ whole genome shotgun (WGS) entry which is preliminary data.</text>
</comment>
<protein>
    <recommendedName>
        <fullName evidence="3">Replication factor A C-terminal domain-containing protein</fullName>
    </recommendedName>
</protein>
<accession>A0A445B8G5</accession>
<gene>
    <name evidence="1" type="ORF">Ahy_A10g050029</name>
</gene>
<proteinExistence type="predicted"/>
<name>A0A445B8G5_ARAHY</name>
<keyword evidence="2" id="KW-1185">Reference proteome</keyword>
<dbReference type="EMBL" id="SDMP01000010">
    <property type="protein sequence ID" value="RYR34961.1"/>
    <property type="molecule type" value="Genomic_DNA"/>
</dbReference>
<organism evidence="1 2">
    <name type="scientific">Arachis hypogaea</name>
    <name type="common">Peanut</name>
    <dbReference type="NCBI Taxonomy" id="3818"/>
    <lineage>
        <taxon>Eukaryota</taxon>
        <taxon>Viridiplantae</taxon>
        <taxon>Streptophyta</taxon>
        <taxon>Embryophyta</taxon>
        <taxon>Tracheophyta</taxon>
        <taxon>Spermatophyta</taxon>
        <taxon>Magnoliopsida</taxon>
        <taxon>eudicotyledons</taxon>
        <taxon>Gunneridae</taxon>
        <taxon>Pentapetalae</taxon>
        <taxon>rosids</taxon>
        <taxon>fabids</taxon>
        <taxon>Fabales</taxon>
        <taxon>Fabaceae</taxon>
        <taxon>Papilionoideae</taxon>
        <taxon>50 kb inversion clade</taxon>
        <taxon>dalbergioids sensu lato</taxon>
        <taxon>Dalbergieae</taxon>
        <taxon>Pterocarpus clade</taxon>
        <taxon>Arachis</taxon>
    </lineage>
</organism>
<dbReference type="InterPro" id="IPR012340">
    <property type="entry name" value="NA-bd_OB-fold"/>
</dbReference>